<feature type="transmembrane region" description="Helical" evidence="1">
    <location>
        <begin position="28"/>
        <end position="46"/>
    </location>
</feature>
<dbReference type="AlphaFoldDB" id="A0A429ZYB4"/>
<proteinExistence type="predicted"/>
<dbReference type="EMBL" id="NGJS01000007">
    <property type="protein sequence ID" value="RST98927.1"/>
    <property type="molecule type" value="Genomic_DNA"/>
</dbReference>
<feature type="transmembrane region" description="Helical" evidence="1">
    <location>
        <begin position="82"/>
        <end position="98"/>
    </location>
</feature>
<protein>
    <submittedName>
        <fullName evidence="2">Uncharacterized protein</fullName>
    </submittedName>
</protein>
<keyword evidence="1" id="KW-0812">Transmembrane</keyword>
<feature type="transmembrane region" description="Helical" evidence="1">
    <location>
        <begin position="52"/>
        <end position="70"/>
    </location>
</feature>
<name>A0A429ZYB4_9ENTE</name>
<gene>
    <name evidence="2" type="ORF">CBF37_06035</name>
</gene>
<dbReference type="Proteomes" id="UP000287857">
    <property type="component" value="Unassembled WGS sequence"/>
</dbReference>
<dbReference type="RefSeq" id="WP_125983850.1">
    <property type="nucleotide sequence ID" value="NZ_NGJS01000007.1"/>
</dbReference>
<organism evidence="2 3">
    <name type="scientific">Vagococcus vulneris</name>
    <dbReference type="NCBI Taxonomy" id="1977869"/>
    <lineage>
        <taxon>Bacteria</taxon>
        <taxon>Bacillati</taxon>
        <taxon>Bacillota</taxon>
        <taxon>Bacilli</taxon>
        <taxon>Lactobacillales</taxon>
        <taxon>Enterococcaceae</taxon>
        <taxon>Vagococcus</taxon>
    </lineage>
</organism>
<keyword evidence="1" id="KW-1133">Transmembrane helix</keyword>
<evidence type="ECO:0000256" key="1">
    <source>
        <dbReference type="SAM" id="Phobius"/>
    </source>
</evidence>
<dbReference type="OrthoDB" id="9980274at2"/>
<reference evidence="2 3" key="1">
    <citation type="submission" date="2017-05" db="EMBL/GenBank/DDBJ databases">
        <title>Vagococcus spp. assemblies.</title>
        <authorList>
            <person name="Gulvik C.A."/>
        </authorList>
    </citation>
    <scope>NUCLEOTIDE SEQUENCE [LARGE SCALE GENOMIC DNA]</scope>
    <source>
        <strain evidence="2 3">SS1995</strain>
    </source>
</reference>
<comment type="caution">
    <text evidence="2">The sequence shown here is derived from an EMBL/GenBank/DDBJ whole genome shotgun (WGS) entry which is preliminary data.</text>
</comment>
<keyword evidence="3" id="KW-1185">Reference proteome</keyword>
<keyword evidence="1" id="KW-0472">Membrane</keyword>
<evidence type="ECO:0000313" key="2">
    <source>
        <dbReference type="EMBL" id="RST98927.1"/>
    </source>
</evidence>
<evidence type="ECO:0000313" key="3">
    <source>
        <dbReference type="Proteomes" id="UP000287857"/>
    </source>
</evidence>
<sequence>MVLKKIYTKKKEQLPEETINSVGLPNDWAVLISSLCLLIAGYLFSANDIYSGFSKACFILVIIITGTTPVKKTWQSLRQKQFNVYQLVVLIVIILLSVKQILWAAFLLVTLVVISFIKQHVKKEKKDKLS</sequence>
<accession>A0A429ZYB4</accession>